<comment type="caution">
    <text evidence="2">The sequence shown here is derived from an EMBL/GenBank/DDBJ whole genome shotgun (WGS) entry which is preliminary data.</text>
</comment>
<dbReference type="AlphaFoldDB" id="A0A4U8U8T1"/>
<dbReference type="InterPro" id="IPR040239">
    <property type="entry name" value="HcpB-like"/>
</dbReference>
<organism evidence="2 3">
    <name type="scientific">Helicobacter bilis</name>
    <dbReference type="NCBI Taxonomy" id="37372"/>
    <lineage>
        <taxon>Bacteria</taxon>
        <taxon>Pseudomonadati</taxon>
        <taxon>Campylobacterota</taxon>
        <taxon>Epsilonproteobacteria</taxon>
        <taxon>Campylobacterales</taxon>
        <taxon>Helicobacteraceae</taxon>
        <taxon>Helicobacter</taxon>
    </lineage>
</organism>
<dbReference type="PANTHER" id="PTHR13891">
    <property type="entry name" value="CYTOCHROME C OXIDASE ASSEMBLY FACTOR 7"/>
    <property type="match status" value="1"/>
</dbReference>
<comment type="function">
    <text evidence="1">Hydrolyzes 6-aminopenicillinic acid and 7-aminocephalosporanic acid (ACA) derivatives.</text>
</comment>
<dbReference type="InterPro" id="IPR011990">
    <property type="entry name" value="TPR-like_helical_dom_sf"/>
</dbReference>
<evidence type="ECO:0000256" key="1">
    <source>
        <dbReference type="RuleBase" id="RU366075"/>
    </source>
</evidence>
<dbReference type="GO" id="GO:0008800">
    <property type="term" value="F:beta-lactamase activity"/>
    <property type="evidence" value="ECO:0007669"/>
    <property type="project" value="UniProtKB-UniRule"/>
</dbReference>
<comment type="subcellular location">
    <subcellularLocation>
        <location evidence="1">Secreted</location>
    </subcellularLocation>
</comment>
<evidence type="ECO:0000313" key="2">
    <source>
        <dbReference type="EMBL" id="TLE10448.1"/>
    </source>
</evidence>
<dbReference type="PANTHER" id="PTHR13891:SF1">
    <property type="entry name" value="CYTOCHROME C OXIDASE ASSEMBLY FACTOR 7"/>
    <property type="match status" value="1"/>
</dbReference>
<dbReference type="SUPFAM" id="SSF81901">
    <property type="entry name" value="HCP-like"/>
    <property type="match status" value="1"/>
</dbReference>
<dbReference type="EMBL" id="JRPJ02000017">
    <property type="protein sequence ID" value="TLE10448.1"/>
    <property type="molecule type" value="Genomic_DNA"/>
</dbReference>
<comment type="similarity">
    <text evidence="1">Belongs to the hcp beta-lactamase family.</text>
</comment>
<protein>
    <recommendedName>
        <fullName evidence="1">Beta-lactamase</fullName>
        <ecNumber evidence="1">3.5.2.6</ecNumber>
    </recommendedName>
</protein>
<dbReference type="Proteomes" id="UP000029857">
    <property type="component" value="Unassembled WGS sequence"/>
</dbReference>
<name>A0A4U8U8T1_9HELI</name>
<keyword evidence="1" id="KW-0964">Secreted</keyword>
<dbReference type="EC" id="3.5.2.6" evidence="1"/>
<evidence type="ECO:0000313" key="3">
    <source>
        <dbReference type="Proteomes" id="UP000029857"/>
    </source>
</evidence>
<dbReference type="Gene3D" id="1.25.40.10">
    <property type="entry name" value="Tetratricopeptide repeat domain"/>
    <property type="match status" value="1"/>
</dbReference>
<accession>A0A4U8U8T1</accession>
<reference evidence="2 3" key="1">
    <citation type="journal article" date="2014" name="Genome Announc.">
        <title>Draft genome sequences of eight enterohepatic helicobacter species isolated from both laboratory and wild rodents.</title>
        <authorList>
            <person name="Sheh A."/>
            <person name="Shen Z."/>
            <person name="Fox J.G."/>
        </authorList>
    </citation>
    <scope>NUCLEOTIDE SEQUENCE [LARGE SCALE GENOMIC DNA]</scope>
    <source>
        <strain evidence="2 3">ATCC 49320</strain>
    </source>
</reference>
<proteinExistence type="inferred from homology"/>
<gene>
    <name evidence="2" type="ORF">LS79_005980</name>
</gene>
<dbReference type="GO" id="GO:0005576">
    <property type="term" value="C:extracellular region"/>
    <property type="evidence" value="ECO:0007669"/>
    <property type="project" value="UniProtKB-SubCell"/>
</dbReference>
<sequence>MIIGEEYMKKVSVNIFAFLMALLLIACAGQSSVDKDDDKEGVAEEIAALHAEMNKLHGKTSGYYANVAIADEEYDKAYGLHYKECKLGSVIECLNAYYIGEERALSNYDSAEFAEDLTKSIVKNGKACKKGESLGCVNLFFAFEALDDNNEFLKQIIAPSLKHYNDEMIVDKALNLTKKECERDDATSCFFHARMLRIIDHYADVDYFVTKGLDLGYAIAPFVRLPMQSPQTIDYFKRSCALNEAMSCRYVAYWFDKYENNKNLAKSFYQKSCKLGLQVACDEMGKTSKATQQADEVGAPVIKRR</sequence>
<comment type="catalytic activity">
    <reaction evidence="1">
        <text>a beta-lactam + H2O = a substituted beta-amino acid</text>
        <dbReference type="Rhea" id="RHEA:20401"/>
        <dbReference type="ChEBI" id="CHEBI:15377"/>
        <dbReference type="ChEBI" id="CHEBI:35627"/>
        <dbReference type="ChEBI" id="CHEBI:140347"/>
        <dbReference type="EC" id="3.5.2.6"/>
    </reaction>
</comment>
<keyword evidence="1" id="KW-0378">Hydrolase</keyword>